<organism evidence="1 2">
    <name type="scientific">Quercus suber</name>
    <name type="common">Cork oak</name>
    <dbReference type="NCBI Taxonomy" id="58331"/>
    <lineage>
        <taxon>Eukaryota</taxon>
        <taxon>Viridiplantae</taxon>
        <taxon>Streptophyta</taxon>
        <taxon>Embryophyta</taxon>
        <taxon>Tracheophyta</taxon>
        <taxon>Spermatophyta</taxon>
        <taxon>Magnoliopsida</taxon>
        <taxon>eudicotyledons</taxon>
        <taxon>Gunneridae</taxon>
        <taxon>Pentapetalae</taxon>
        <taxon>rosids</taxon>
        <taxon>fabids</taxon>
        <taxon>Fagales</taxon>
        <taxon>Fagaceae</taxon>
        <taxon>Quercus</taxon>
    </lineage>
</organism>
<dbReference type="EMBL" id="PKMF04000097">
    <property type="protein sequence ID" value="KAK7850660.1"/>
    <property type="molecule type" value="Genomic_DNA"/>
</dbReference>
<dbReference type="AlphaFoldDB" id="A0AAW0LHJ1"/>
<keyword evidence="2" id="KW-1185">Reference proteome</keyword>
<evidence type="ECO:0000313" key="2">
    <source>
        <dbReference type="Proteomes" id="UP000237347"/>
    </source>
</evidence>
<proteinExistence type="predicted"/>
<evidence type="ECO:0000313" key="1">
    <source>
        <dbReference type="EMBL" id="KAK7850660.1"/>
    </source>
</evidence>
<accession>A0AAW0LHJ1</accession>
<reference evidence="1 2" key="1">
    <citation type="journal article" date="2018" name="Sci. Data">
        <title>The draft genome sequence of cork oak.</title>
        <authorList>
            <person name="Ramos A.M."/>
            <person name="Usie A."/>
            <person name="Barbosa P."/>
            <person name="Barros P.M."/>
            <person name="Capote T."/>
            <person name="Chaves I."/>
            <person name="Simoes F."/>
            <person name="Abreu I."/>
            <person name="Carrasquinho I."/>
            <person name="Faro C."/>
            <person name="Guimaraes J.B."/>
            <person name="Mendonca D."/>
            <person name="Nobrega F."/>
            <person name="Rodrigues L."/>
            <person name="Saibo N.J.M."/>
            <person name="Varela M.C."/>
            <person name="Egas C."/>
            <person name="Matos J."/>
            <person name="Miguel C.M."/>
            <person name="Oliveira M.M."/>
            <person name="Ricardo C.P."/>
            <person name="Goncalves S."/>
        </authorList>
    </citation>
    <scope>NUCLEOTIDE SEQUENCE [LARGE SCALE GENOMIC DNA]</scope>
    <source>
        <strain evidence="2">cv. HL8</strain>
    </source>
</reference>
<protein>
    <submittedName>
        <fullName evidence="1">Uncharacterized protein</fullName>
    </submittedName>
</protein>
<dbReference type="Proteomes" id="UP000237347">
    <property type="component" value="Unassembled WGS sequence"/>
</dbReference>
<sequence>MVIWAHRPCTCYQAFSKWG</sequence>
<name>A0AAW0LHJ1_QUESU</name>
<comment type="caution">
    <text evidence="1">The sequence shown here is derived from an EMBL/GenBank/DDBJ whole genome shotgun (WGS) entry which is preliminary data.</text>
</comment>
<gene>
    <name evidence="1" type="ORF">CFP56_044022</name>
</gene>